<dbReference type="Pfam" id="PF04851">
    <property type="entry name" value="ResIII"/>
    <property type="match status" value="1"/>
</dbReference>
<proteinExistence type="predicted"/>
<organism evidence="3 4">
    <name type="scientific">Acinetobacter corruptisaponis</name>
    <dbReference type="NCBI Taxonomy" id="3045147"/>
    <lineage>
        <taxon>Bacteria</taxon>
        <taxon>Pseudomonadati</taxon>
        <taxon>Pseudomonadota</taxon>
        <taxon>Gammaproteobacteria</taxon>
        <taxon>Moraxellales</taxon>
        <taxon>Moraxellaceae</taxon>
        <taxon>Acinetobacter</taxon>
    </lineage>
</organism>
<keyword evidence="3" id="KW-0540">Nuclease</keyword>
<evidence type="ECO:0000259" key="2">
    <source>
        <dbReference type="Pfam" id="PF19778"/>
    </source>
</evidence>
<dbReference type="InterPro" id="IPR045572">
    <property type="entry name" value="RE_endonuc_C"/>
</dbReference>
<name>A0ABY8S7X8_9GAMM</name>
<dbReference type="EMBL" id="CP125669">
    <property type="protein sequence ID" value="WHP07546.1"/>
    <property type="molecule type" value="Genomic_DNA"/>
</dbReference>
<dbReference type="PANTHER" id="PTHR47396">
    <property type="entry name" value="TYPE I RESTRICTION ENZYME ECOKI R PROTEIN"/>
    <property type="match status" value="1"/>
</dbReference>
<evidence type="ECO:0000313" key="4">
    <source>
        <dbReference type="Proteomes" id="UP001229836"/>
    </source>
</evidence>
<dbReference type="NCBIfam" id="NF012027">
    <property type="entry name" value="PRK15483.1"/>
    <property type="match status" value="1"/>
</dbReference>
<feature type="domain" description="Type III restriction enzyme C-terminal endonuclease" evidence="2">
    <location>
        <begin position="836"/>
        <end position="941"/>
    </location>
</feature>
<dbReference type="PANTHER" id="PTHR47396:SF1">
    <property type="entry name" value="ATP-DEPENDENT HELICASE IRC3-RELATED"/>
    <property type="match status" value="1"/>
</dbReference>
<keyword evidence="4" id="KW-1185">Reference proteome</keyword>
<dbReference type="InterPro" id="IPR006935">
    <property type="entry name" value="Helicase/UvrB_N"/>
</dbReference>
<dbReference type="Gene3D" id="3.40.50.300">
    <property type="entry name" value="P-loop containing nucleotide triphosphate hydrolases"/>
    <property type="match status" value="2"/>
</dbReference>
<dbReference type="Proteomes" id="UP001229836">
    <property type="component" value="Chromosome"/>
</dbReference>
<dbReference type="RefSeq" id="WP_283269217.1">
    <property type="nucleotide sequence ID" value="NZ_CP125669.1"/>
</dbReference>
<dbReference type="InterPro" id="IPR050742">
    <property type="entry name" value="Helicase_Restrict-Modif_Enz"/>
</dbReference>
<sequence>MKLDKLQYQLDAVQAVIETIDENKIQASHPQANPLLHIEQGIDVKMETGTGKTYVYTRLIHQLKQNFNCFKFILLVPSLAIKEGVKNSIQSTGWIQHFRQEFNNQNIHLGLVSAGDFANKKGKRKQIPEAIREFCDSSQAEKNNISVLLLNDAMLASKSMTTDDYDSTLFGHLSSPIQGLAHTRPIVIIDEPHRFKKENTAWKNIVENLQPQLIIRFGATFPERSIGTGKHKIIEKDYENLVYELNGIRAFNENLVKGVHIQYPHLNPKQTDLIKFKITKVIDKSTLLFSQIGSKKTVEIKVGDDLGILDIGFKGLELDKDGSKFKLSNELYLETGMELIPQTFAQSYQEILLKQALDAHFEKEKTNFYREHLANHPPKIKTNTLFFIDSVGSFRGQDKQEKGWLRLKFEELLRQRLASEINKATGEYQEFLQASLQDIDACIAGYFAEDQQKKGDEAIIAEVDDILRNKESMLKFKHANGRWNLRRFLFSKWALREGWDNPNVFVICKLRSSGSEISKLQEVGRGLRLPFDENGTRLNAEQHHEDFRLTYIIDYSEREFAKKLIGEINADGGGLKTNSINDKILATLVENSYANTLAKAKGKLLLEDIIDEQDQILDIEKLCSLFPTTFVQKLQDGKVTGGEEKPRPKLKLNKDNFEKIRDLWNVVSKRYLLEFAKTQPEEIESLIDDTLAQVEWMAPSIEIKNLMLNVERQAMIHQGGYQSIQSHIGQLNYGQFLKQLHQRTSLSLNGLHQALIRYSQHNEVKPEYFNQHNIEQFLKAFQHTFIEKFAQKYEYSSLNYTASTSIFNDQGELVTELAQGLVGEYIADDIQRPHDQKYLYDRYAYDSEIEHEILKVQPTDEVIVYGKLPRKSIRIPTYIGGTTSPDFIYAIQAKDSQNIHLNLVIEAKSDNQRDSDKLAVNIQERFFKQIKHQNIQWHEITDIAKFEHLLKNSLIKEA</sequence>
<evidence type="ECO:0000259" key="1">
    <source>
        <dbReference type="Pfam" id="PF04851"/>
    </source>
</evidence>
<dbReference type="Pfam" id="PF19778">
    <property type="entry name" value="RE_endonuc"/>
    <property type="match status" value="1"/>
</dbReference>
<protein>
    <submittedName>
        <fullName evidence="3">Type III restriction-modification system endonuclease</fullName>
    </submittedName>
</protein>
<dbReference type="InterPro" id="IPR027417">
    <property type="entry name" value="P-loop_NTPase"/>
</dbReference>
<reference evidence="3 4" key="1">
    <citation type="submission" date="2023-05" db="EMBL/GenBank/DDBJ databases">
        <title>The complete genome of Acinetobacter sp. nov KCTC 92772.</title>
        <authorList>
            <person name="Zhou G."/>
        </authorList>
    </citation>
    <scope>NUCLEOTIDE SEQUENCE [LARGE SCALE GENOMIC DNA]</scope>
    <source>
        <strain evidence="3 4">KCTC 92772</strain>
    </source>
</reference>
<dbReference type="GO" id="GO:0004519">
    <property type="term" value="F:endonuclease activity"/>
    <property type="evidence" value="ECO:0007669"/>
    <property type="project" value="UniProtKB-KW"/>
</dbReference>
<feature type="domain" description="Helicase/UvrB N-terminal" evidence="1">
    <location>
        <begin position="6"/>
        <end position="222"/>
    </location>
</feature>
<accession>A0ABY8S7X8</accession>
<keyword evidence="3" id="KW-0378">Hydrolase</keyword>
<keyword evidence="3" id="KW-0255">Endonuclease</keyword>
<dbReference type="SUPFAM" id="SSF52540">
    <property type="entry name" value="P-loop containing nucleoside triphosphate hydrolases"/>
    <property type="match status" value="2"/>
</dbReference>
<gene>
    <name evidence="3" type="ORF">QLH32_08890</name>
</gene>
<evidence type="ECO:0000313" key="3">
    <source>
        <dbReference type="EMBL" id="WHP07546.1"/>
    </source>
</evidence>